<reference evidence="3 4" key="1">
    <citation type="submission" date="2015-08" db="EMBL/GenBank/DDBJ databases">
        <title>Genomes of Isolates from Cabo Rojo, PR.</title>
        <authorList>
            <person name="Sanchez-Nieves R.L."/>
            <person name="Montalvo-Rodriguez R."/>
        </authorList>
    </citation>
    <scope>NUCLEOTIDE SEQUENCE [LARGE SCALE GENOMIC DNA]</scope>
    <source>
        <strain evidence="3 4">5</strain>
    </source>
</reference>
<organism evidence="3 4">
    <name type="scientific">Halorubrum tropicale</name>
    <dbReference type="NCBI Taxonomy" id="1765655"/>
    <lineage>
        <taxon>Archaea</taxon>
        <taxon>Methanobacteriati</taxon>
        <taxon>Methanobacteriota</taxon>
        <taxon>Stenosarchaea group</taxon>
        <taxon>Halobacteria</taxon>
        <taxon>Halobacteriales</taxon>
        <taxon>Haloferacaceae</taxon>
        <taxon>Halorubrum</taxon>
    </lineage>
</organism>
<dbReference type="AlphaFoldDB" id="A0A0N1IUW1"/>
<dbReference type="InterPro" id="IPR008988">
    <property type="entry name" value="Transcriptional_repressor_C"/>
</dbReference>
<dbReference type="Proteomes" id="UP000037747">
    <property type="component" value="Unassembled WGS sequence"/>
</dbReference>
<dbReference type="SMART" id="SM00899">
    <property type="entry name" value="FeoA"/>
    <property type="match status" value="1"/>
</dbReference>
<dbReference type="GO" id="GO:0046914">
    <property type="term" value="F:transition metal ion binding"/>
    <property type="evidence" value="ECO:0007669"/>
    <property type="project" value="InterPro"/>
</dbReference>
<dbReference type="RefSeq" id="WP_053772299.1">
    <property type="nucleotide sequence ID" value="NZ_LIST01000004.1"/>
</dbReference>
<keyword evidence="1" id="KW-0408">Iron</keyword>
<dbReference type="EMBL" id="LIST01000004">
    <property type="protein sequence ID" value="KOX96256.1"/>
    <property type="molecule type" value="Genomic_DNA"/>
</dbReference>
<accession>A0A0N1IUW1</accession>
<proteinExistence type="predicted"/>
<dbReference type="Pfam" id="PF04023">
    <property type="entry name" value="FeoA"/>
    <property type="match status" value="1"/>
</dbReference>
<dbReference type="OrthoDB" id="229399at2157"/>
<evidence type="ECO:0000313" key="4">
    <source>
        <dbReference type="Proteomes" id="UP000037747"/>
    </source>
</evidence>
<evidence type="ECO:0000256" key="1">
    <source>
        <dbReference type="ARBA" id="ARBA00023004"/>
    </source>
</evidence>
<evidence type="ECO:0000313" key="3">
    <source>
        <dbReference type="EMBL" id="KOX96256.1"/>
    </source>
</evidence>
<dbReference type="InterPro" id="IPR038157">
    <property type="entry name" value="FeoA_core_dom"/>
</dbReference>
<dbReference type="SUPFAM" id="SSF50037">
    <property type="entry name" value="C-terminal domain of transcriptional repressors"/>
    <property type="match status" value="1"/>
</dbReference>
<protein>
    <submittedName>
        <fullName evidence="3">Iron transporter FeoA</fullName>
    </submittedName>
</protein>
<dbReference type="InterPro" id="IPR007167">
    <property type="entry name" value="Fe-transptr_FeoA-like"/>
</dbReference>
<comment type="caution">
    <text evidence="3">The sequence shown here is derived from an EMBL/GenBank/DDBJ whole genome shotgun (WGS) entry which is preliminary data.</text>
</comment>
<sequence>MVVALADVPSGEWVELVDVPDGERRARLLRLGLLDGRVECRRRIRNGPVVVRRRGTEVALGRSLAREITVERAEPDDAPR</sequence>
<dbReference type="PATRIC" id="fig|1705389.3.peg.3957"/>
<gene>
    <name evidence="3" type="ORF">AMR74_12050</name>
</gene>
<evidence type="ECO:0000259" key="2">
    <source>
        <dbReference type="SMART" id="SM00899"/>
    </source>
</evidence>
<feature type="domain" description="Ferrous iron transporter FeoA-like" evidence="2">
    <location>
        <begin position="3"/>
        <end position="72"/>
    </location>
</feature>
<name>A0A0N1IUW1_9EURY</name>
<dbReference type="Gene3D" id="2.30.30.90">
    <property type="match status" value="1"/>
</dbReference>
<keyword evidence="4" id="KW-1185">Reference proteome</keyword>
<dbReference type="STRING" id="1765655.AMR74_12050"/>